<feature type="transmembrane region" description="Helical" evidence="1">
    <location>
        <begin position="43"/>
        <end position="67"/>
    </location>
</feature>
<dbReference type="Proteomes" id="UP000609531">
    <property type="component" value="Unassembled WGS sequence"/>
</dbReference>
<name>A0A934ILM1_9HYPH</name>
<comment type="caution">
    <text evidence="2">The sequence shown here is derived from an EMBL/GenBank/DDBJ whole genome shotgun (WGS) entry which is preliminary data.</text>
</comment>
<keyword evidence="1" id="KW-1133">Transmembrane helix</keyword>
<keyword evidence="1" id="KW-0472">Membrane</keyword>
<dbReference type="AlphaFoldDB" id="A0A934ILM1"/>
<evidence type="ECO:0000256" key="1">
    <source>
        <dbReference type="SAM" id="Phobius"/>
    </source>
</evidence>
<accession>A0A934ILM1</accession>
<keyword evidence="1" id="KW-0812">Transmembrane</keyword>
<reference evidence="2" key="1">
    <citation type="submission" date="2020-12" db="EMBL/GenBank/DDBJ databases">
        <title>Bacterial taxonomy.</title>
        <authorList>
            <person name="Pan X."/>
        </authorList>
    </citation>
    <scope>NUCLEOTIDE SEQUENCE</scope>
    <source>
        <strain evidence="2">B2012</strain>
    </source>
</reference>
<keyword evidence="3" id="KW-1185">Reference proteome</keyword>
<organism evidence="2 3">
    <name type="scientific">Acuticoccus mangrovi</name>
    <dbReference type="NCBI Taxonomy" id="2796142"/>
    <lineage>
        <taxon>Bacteria</taxon>
        <taxon>Pseudomonadati</taxon>
        <taxon>Pseudomonadota</taxon>
        <taxon>Alphaproteobacteria</taxon>
        <taxon>Hyphomicrobiales</taxon>
        <taxon>Amorphaceae</taxon>
        <taxon>Acuticoccus</taxon>
    </lineage>
</organism>
<dbReference type="EMBL" id="JAEKJA010000001">
    <property type="protein sequence ID" value="MBJ3774651.1"/>
    <property type="molecule type" value="Genomic_DNA"/>
</dbReference>
<protein>
    <submittedName>
        <fullName evidence="2">Uncharacterized protein</fullName>
    </submittedName>
</protein>
<feature type="transmembrane region" description="Helical" evidence="1">
    <location>
        <begin position="130"/>
        <end position="151"/>
    </location>
</feature>
<proteinExistence type="predicted"/>
<dbReference type="RefSeq" id="WP_198880516.1">
    <property type="nucleotide sequence ID" value="NZ_JAEKJA010000001.1"/>
</dbReference>
<gene>
    <name evidence="2" type="ORF">JCR33_03080</name>
</gene>
<evidence type="ECO:0000313" key="3">
    <source>
        <dbReference type="Proteomes" id="UP000609531"/>
    </source>
</evidence>
<sequence>MLLFILSAMTACGGVYFWGASVSRWRGTGKRPFLRLDWRVRAVLITAYLTAIVYAFYGALYAPYEFYLTNDLVGGMHRFFARGHARSLAEVLAGMSIGALLGVWFLQTERLPNISVSKRSMSLWAKHKRFGFGIFALLLIFLMIFVPGTLLDRVLDRIHHVTLPGGAGIEFSRAKEEPATEQVGVSIHNANSDYHSPFGPTSTDIGIAMLIYATRLYPQLAKIVYQSDIDDRAYTRNRHPLEGITIQEWQETDYFYAIKYGLQSLISCNWAIRQIEGLPGLDMRLFRLKELVDYLDQTKGATSPGDASIFENLYKNTLRNVILVTLQKFTEFYGNSIFERTLEQNCVMFVSIMHNNRLEIEQYANAADWKEVWRPIADEVDRWDGWDIYGKANDFVSYSWPIFQKMLKDKQSTNINFNRFISSALKLTLFDKNIAANGIQATLDGTALQYEDGDDAREIREKFLIRTYIRRFVRELYRPDRLGTVIPHLEYLFADVQEFEDHFLPAVPGLVKSRREGRIEERLSQRLYDDQLLSFGGVSCPTSVYFRRIYLDYLFAINNIIYAVATTPTIWDLPVPSKAMSYRATADQMSKKLLGLNFNCFEDVFPDTQVSDIQVIFASTLIRFELELIAAQDLSKRMVREQHYARLSKLLGKSNALLQQHLDDVNVKIAEASHPGNVDEVNMRKLLKTKHELEDLQTKSARALEKLGVEPGESL</sequence>
<evidence type="ECO:0000313" key="2">
    <source>
        <dbReference type="EMBL" id="MBJ3774651.1"/>
    </source>
</evidence>
<feature type="transmembrane region" description="Helical" evidence="1">
    <location>
        <begin position="88"/>
        <end position="106"/>
    </location>
</feature>